<name>A0A225VTM4_9STRA</name>
<evidence type="ECO:0000313" key="2">
    <source>
        <dbReference type="Proteomes" id="UP000198211"/>
    </source>
</evidence>
<evidence type="ECO:0000313" key="1">
    <source>
        <dbReference type="EMBL" id="OWZ08278.1"/>
    </source>
</evidence>
<reference evidence="2" key="1">
    <citation type="submission" date="2017-03" db="EMBL/GenBank/DDBJ databases">
        <title>Phytopthora megakarya and P. palmivora, two closely related causual agents of cacao black pod achieved similar genome size and gene model numbers by different mechanisms.</title>
        <authorList>
            <person name="Ali S."/>
            <person name="Shao J."/>
            <person name="Larry D.J."/>
            <person name="Kronmiller B."/>
            <person name="Shen D."/>
            <person name="Strem M.D."/>
            <person name="Melnick R.L."/>
            <person name="Guiltinan M.J."/>
            <person name="Tyler B.M."/>
            <person name="Meinhardt L.W."/>
            <person name="Bailey B.A."/>
        </authorList>
    </citation>
    <scope>NUCLEOTIDE SEQUENCE [LARGE SCALE GENOMIC DNA]</scope>
    <source>
        <strain evidence="2">zdho120</strain>
    </source>
</reference>
<gene>
    <name evidence="1" type="ORF">PHMEG_00019203</name>
</gene>
<keyword evidence="2" id="KW-1185">Reference proteome</keyword>
<dbReference type="EMBL" id="NBNE01003209">
    <property type="protein sequence ID" value="OWZ08278.1"/>
    <property type="molecule type" value="Genomic_DNA"/>
</dbReference>
<dbReference type="AlphaFoldDB" id="A0A225VTM4"/>
<organism evidence="1 2">
    <name type="scientific">Phytophthora megakarya</name>
    <dbReference type="NCBI Taxonomy" id="4795"/>
    <lineage>
        <taxon>Eukaryota</taxon>
        <taxon>Sar</taxon>
        <taxon>Stramenopiles</taxon>
        <taxon>Oomycota</taxon>
        <taxon>Peronosporomycetes</taxon>
        <taxon>Peronosporales</taxon>
        <taxon>Peronosporaceae</taxon>
        <taxon>Phytophthora</taxon>
    </lineage>
</organism>
<comment type="caution">
    <text evidence="1">The sequence shown here is derived from an EMBL/GenBank/DDBJ whole genome shotgun (WGS) entry which is preliminary data.</text>
</comment>
<protein>
    <submittedName>
        <fullName evidence="1">Uncharacterized protein</fullName>
    </submittedName>
</protein>
<proteinExistence type="predicted"/>
<sequence>MSRRQSVLALSTAKRNMSPHARPQWRLFLRATFCRKCCQTEMWN</sequence>
<dbReference type="Proteomes" id="UP000198211">
    <property type="component" value="Unassembled WGS sequence"/>
</dbReference>
<accession>A0A225VTM4</accession>